<feature type="chain" id="PRO_5026736073" evidence="12">
    <location>
        <begin position="18"/>
        <end position="703"/>
    </location>
</feature>
<organism evidence="15 16">
    <name type="scientific">Alteromonas hispanica</name>
    <dbReference type="NCBI Taxonomy" id="315421"/>
    <lineage>
        <taxon>Bacteria</taxon>
        <taxon>Pseudomonadati</taxon>
        <taxon>Pseudomonadota</taxon>
        <taxon>Gammaproteobacteria</taxon>
        <taxon>Alteromonadales</taxon>
        <taxon>Alteromonadaceae</taxon>
        <taxon>Alteromonas/Salinimonas group</taxon>
        <taxon>Alteromonas</taxon>
    </lineage>
</organism>
<keyword evidence="4 10" id="KW-1134">Transmembrane beta strand</keyword>
<evidence type="ECO:0000259" key="14">
    <source>
        <dbReference type="Pfam" id="PF07715"/>
    </source>
</evidence>
<evidence type="ECO:0000256" key="9">
    <source>
        <dbReference type="ARBA" id="ARBA00023237"/>
    </source>
</evidence>
<evidence type="ECO:0000256" key="12">
    <source>
        <dbReference type="SAM" id="SignalP"/>
    </source>
</evidence>
<dbReference type="SUPFAM" id="SSF56935">
    <property type="entry name" value="Porins"/>
    <property type="match status" value="1"/>
</dbReference>
<keyword evidence="6 11" id="KW-0798">TonB box</keyword>
<evidence type="ECO:0000313" key="16">
    <source>
        <dbReference type="Proteomes" id="UP000478837"/>
    </source>
</evidence>
<comment type="subcellular location">
    <subcellularLocation>
        <location evidence="1 10">Cell outer membrane</location>
        <topology evidence="1 10">Multi-pass membrane protein</topology>
    </subcellularLocation>
</comment>
<comment type="similarity">
    <text evidence="2 10 11">Belongs to the TonB-dependent receptor family.</text>
</comment>
<dbReference type="InterPro" id="IPR000531">
    <property type="entry name" value="Beta-barrel_TonB"/>
</dbReference>
<dbReference type="GO" id="GO:0009279">
    <property type="term" value="C:cell outer membrane"/>
    <property type="evidence" value="ECO:0007669"/>
    <property type="project" value="UniProtKB-SubCell"/>
</dbReference>
<evidence type="ECO:0000256" key="10">
    <source>
        <dbReference type="PROSITE-ProRule" id="PRU01360"/>
    </source>
</evidence>
<dbReference type="GO" id="GO:0038023">
    <property type="term" value="F:signaling receptor activity"/>
    <property type="evidence" value="ECO:0007669"/>
    <property type="project" value="InterPro"/>
</dbReference>
<dbReference type="PANTHER" id="PTHR32552:SF90">
    <property type="entry name" value="METAL-PSEUDOPALINE RECEPTOR CNTO"/>
    <property type="match status" value="1"/>
</dbReference>
<dbReference type="Gene3D" id="2.170.130.10">
    <property type="entry name" value="TonB-dependent receptor, plug domain"/>
    <property type="match status" value="1"/>
</dbReference>
<dbReference type="NCBIfam" id="TIGR01783">
    <property type="entry name" value="TonB-siderophor"/>
    <property type="match status" value="1"/>
</dbReference>
<reference evidence="15 16" key="1">
    <citation type="submission" date="2020-01" db="EMBL/GenBank/DDBJ databases">
        <title>Genomes of bacteria type strains.</title>
        <authorList>
            <person name="Chen J."/>
            <person name="Zhu S."/>
            <person name="Yang J."/>
        </authorList>
    </citation>
    <scope>NUCLEOTIDE SEQUENCE [LARGE SCALE GENOMIC DNA]</scope>
    <source>
        <strain evidence="15 16">LMG 22958</strain>
    </source>
</reference>
<evidence type="ECO:0000259" key="13">
    <source>
        <dbReference type="Pfam" id="PF00593"/>
    </source>
</evidence>
<evidence type="ECO:0000256" key="3">
    <source>
        <dbReference type="ARBA" id="ARBA00022448"/>
    </source>
</evidence>
<name>A0A6L9MT77_9ALTE</name>
<dbReference type="Pfam" id="PF00593">
    <property type="entry name" value="TonB_dep_Rec_b-barrel"/>
    <property type="match status" value="1"/>
</dbReference>
<keyword evidence="3 10" id="KW-0813">Transport</keyword>
<keyword evidence="12" id="KW-0732">Signal</keyword>
<dbReference type="EMBL" id="JAAAWP010000003">
    <property type="protein sequence ID" value="NDW21378.1"/>
    <property type="molecule type" value="Genomic_DNA"/>
</dbReference>
<dbReference type="Proteomes" id="UP000478837">
    <property type="component" value="Unassembled WGS sequence"/>
</dbReference>
<dbReference type="InterPro" id="IPR037066">
    <property type="entry name" value="Plug_dom_sf"/>
</dbReference>
<proteinExistence type="inferred from homology"/>
<protein>
    <submittedName>
        <fullName evidence="15">TonB-dependent siderophore receptor</fullName>
    </submittedName>
</protein>
<accession>A0A6L9MT77</accession>
<feature type="domain" description="TonB-dependent receptor plug" evidence="14">
    <location>
        <begin position="54"/>
        <end position="156"/>
    </location>
</feature>
<evidence type="ECO:0000256" key="5">
    <source>
        <dbReference type="ARBA" id="ARBA00022692"/>
    </source>
</evidence>
<dbReference type="InterPro" id="IPR010105">
    <property type="entry name" value="TonB_sidphr_rcpt"/>
</dbReference>
<evidence type="ECO:0000256" key="4">
    <source>
        <dbReference type="ARBA" id="ARBA00022452"/>
    </source>
</evidence>
<dbReference type="GO" id="GO:0015344">
    <property type="term" value="F:siderophore uptake transmembrane transporter activity"/>
    <property type="evidence" value="ECO:0007669"/>
    <property type="project" value="TreeGrafter"/>
</dbReference>
<feature type="signal peptide" evidence="12">
    <location>
        <begin position="1"/>
        <end position="17"/>
    </location>
</feature>
<evidence type="ECO:0000256" key="11">
    <source>
        <dbReference type="RuleBase" id="RU003357"/>
    </source>
</evidence>
<comment type="caution">
    <text evidence="15">The sequence shown here is derived from an EMBL/GenBank/DDBJ whole genome shotgun (WGS) entry which is preliminary data.</text>
</comment>
<dbReference type="GO" id="GO:0015891">
    <property type="term" value="P:siderophore transport"/>
    <property type="evidence" value="ECO:0007669"/>
    <property type="project" value="InterPro"/>
</dbReference>
<evidence type="ECO:0000256" key="1">
    <source>
        <dbReference type="ARBA" id="ARBA00004571"/>
    </source>
</evidence>
<keyword evidence="8 15" id="KW-0675">Receptor</keyword>
<dbReference type="PROSITE" id="PS52016">
    <property type="entry name" value="TONB_DEPENDENT_REC_3"/>
    <property type="match status" value="1"/>
</dbReference>
<sequence length="703" mass="77388">MLVSVLSLSLISSNAQADAKNDDDISYTNGKDSDNVEKIDITYRQLFRGNVKPFELPQAITTITGDDAKKLGMTRLQDALTLDASLTKQNNSGGFWDSFAIRGFAGNENMPAGFMVNGFSGGRGFSGTFDMSNVESIEVIKGPGSALYGRSDPGGVVNIITKKPQYYESGSISAIYGSYANQRIEADYTQGINDILAVRINGAFEDNNSYRDTVTRRKTVLSPSFNIDLGDAESLLYEMQFFKQAQRFDRGIAILNDNFDDIDTSLYLGELNDGPTTIYALSHQLTYDKQLNSQWALLAGLSYRDTRMDGFSSDAELSGARQSVYVDGETLTRQRRKRDYDSSDSALRVELSGDTQFAGLSHNLLVGIDAYEYDLSTALFRYRGGKGTYTLNINNPVYGQQQPDVALLYQNIEEQRGVGLYVQDTIAIANNIDILLGARADYIDQDIFEVNQQTTNRNTETRLSPRLGLIYKVSDNINVYTSYSEGFLSLSGTDANGEPFGFEESSSVEIGSKFSFNNIVGSVAAFRGRKSNILVADPVNVGFSAPLGEAVSKGVEIEFNAQISDNMSLFVSAAKTQAETENTVVNADWGVEIPQGSPLVNVPEYTLSTVLTYFTKIAGMDSQIGSSYQYVHEQLGDAADLSFQLPSYQLAGLFATLAFTDSLNLQLNVDNLFDETYIESSYHRLWSYPGAPRTINMRVDYAF</sequence>
<keyword evidence="5 10" id="KW-0812">Transmembrane</keyword>
<keyword evidence="9 10" id="KW-0998">Cell outer membrane</keyword>
<gene>
    <name evidence="15" type="ORF">GTW09_07590</name>
</gene>
<dbReference type="InterPro" id="IPR039426">
    <property type="entry name" value="TonB-dep_rcpt-like"/>
</dbReference>
<evidence type="ECO:0000256" key="7">
    <source>
        <dbReference type="ARBA" id="ARBA00023136"/>
    </source>
</evidence>
<dbReference type="Pfam" id="PF07715">
    <property type="entry name" value="Plug"/>
    <property type="match status" value="1"/>
</dbReference>
<keyword evidence="7 10" id="KW-0472">Membrane</keyword>
<dbReference type="CDD" id="cd01347">
    <property type="entry name" value="ligand_gated_channel"/>
    <property type="match status" value="1"/>
</dbReference>
<dbReference type="InterPro" id="IPR036942">
    <property type="entry name" value="Beta-barrel_TonB_sf"/>
</dbReference>
<evidence type="ECO:0000313" key="15">
    <source>
        <dbReference type="EMBL" id="NDW21378.1"/>
    </source>
</evidence>
<dbReference type="AlphaFoldDB" id="A0A6L9MT77"/>
<dbReference type="Gene3D" id="2.40.170.20">
    <property type="entry name" value="TonB-dependent receptor, beta-barrel domain"/>
    <property type="match status" value="1"/>
</dbReference>
<dbReference type="InterPro" id="IPR012910">
    <property type="entry name" value="Plug_dom"/>
</dbReference>
<evidence type="ECO:0000256" key="8">
    <source>
        <dbReference type="ARBA" id="ARBA00023170"/>
    </source>
</evidence>
<dbReference type="PANTHER" id="PTHR32552">
    <property type="entry name" value="FERRICHROME IRON RECEPTOR-RELATED"/>
    <property type="match status" value="1"/>
</dbReference>
<feature type="domain" description="TonB-dependent receptor-like beta-barrel" evidence="13">
    <location>
        <begin position="228"/>
        <end position="672"/>
    </location>
</feature>
<keyword evidence="16" id="KW-1185">Reference proteome</keyword>
<evidence type="ECO:0000256" key="2">
    <source>
        <dbReference type="ARBA" id="ARBA00009810"/>
    </source>
</evidence>
<evidence type="ECO:0000256" key="6">
    <source>
        <dbReference type="ARBA" id="ARBA00023077"/>
    </source>
</evidence>